<dbReference type="Proteomes" id="UP000269669">
    <property type="component" value="Unassembled WGS sequence"/>
</dbReference>
<evidence type="ECO:0000256" key="1">
    <source>
        <dbReference type="SAM" id="MobiDB-lite"/>
    </source>
</evidence>
<sequence>MKFSRVALPLITAATLFAAGCASHPYYYAQGPPPPPYASVPPLIARADHEGFRAGAEDGARDAYNGFGHQPRRDRKYHDTPGYDPALGPFGPYRDAFRSAYLRGYDQSFYHR</sequence>
<evidence type="ECO:0000256" key="2">
    <source>
        <dbReference type="SAM" id="SignalP"/>
    </source>
</evidence>
<reference evidence="3 4" key="1">
    <citation type="submission" date="2018-12" db="EMBL/GenBank/DDBJ databases">
        <title>Sequencing of bacterial isolates from soil warming experiment in Harvard Forest, Massachusetts, USA.</title>
        <authorList>
            <person name="Deangelis K."/>
        </authorList>
    </citation>
    <scope>NUCLEOTIDE SEQUENCE [LARGE SCALE GENOMIC DNA]</scope>
    <source>
        <strain evidence="3 4">EB153</strain>
    </source>
</reference>
<dbReference type="RefSeq" id="WP_125487544.1">
    <property type="nucleotide sequence ID" value="NZ_RSDW01000001.1"/>
</dbReference>
<feature type="region of interest" description="Disordered" evidence="1">
    <location>
        <begin position="60"/>
        <end position="81"/>
    </location>
</feature>
<accession>A0A428MQZ5</accession>
<dbReference type="PROSITE" id="PS51257">
    <property type="entry name" value="PROKAR_LIPOPROTEIN"/>
    <property type="match status" value="1"/>
</dbReference>
<name>A0A428MQZ5_9BACT</name>
<evidence type="ECO:0008006" key="5">
    <source>
        <dbReference type="Google" id="ProtNLM"/>
    </source>
</evidence>
<dbReference type="AlphaFoldDB" id="A0A428MQZ5"/>
<dbReference type="EMBL" id="RSDW01000001">
    <property type="protein sequence ID" value="RSL19305.1"/>
    <property type="molecule type" value="Genomic_DNA"/>
</dbReference>
<evidence type="ECO:0000313" key="3">
    <source>
        <dbReference type="EMBL" id="RSL19305.1"/>
    </source>
</evidence>
<dbReference type="OrthoDB" id="122364at2"/>
<keyword evidence="4" id="KW-1185">Reference proteome</keyword>
<evidence type="ECO:0000313" key="4">
    <source>
        <dbReference type="Proteomes" id="UP000269669"/>
    </source>
</evidence>
<organism evidence="3 4">
    <name type="scientific">Edaphobacter aggregans</name>
    <dbReference type="NCBI Taxonomy" id="570835"/>
    <lineage>
        <taxon>Bacteria</taxon>
        <taxon>Pseudomonadati</taxon>
        <taxon>Acidobacteriota</taxon>
        <taxon>Terriglobia</taxon>
        <taxon>Terriglobales</taxon>
        <taxon>Acidobacteriaceae</taxon>
        <taxon>Edaphobacter</taxon>
    </lineage>
</organism>
<proteinExistence type="predicted"/>
<comment type="caution">
    <text evidence="3">The sequence shown here is derived from an EMBL/GenBank/DDBJ whole genome shotgun (WGS) entry which is preliminary data.</text>
</comment>
<gene>
    <name evidence="3" type="ORF">EDE15_4967</name>
</gene>
<keyword evidence="2" id="KW-0732">Signal</keyword>
<feature type="chain" id="PRO_5019273916" description="Lipoprotein" evidence="2">
    <location>
        <begin position="19"/>
        <end position="112"/>
    </location>
</feature>
<feature type="signal peptide" evidence="2">
    <location>
        <begin position="1"/>
        <end position="18"/>
    </location>
</feature>
<protein>
    <recommendedName>
        <fullName evidence="5">Lipoprotein</fullName>
    </recommendedName>
</protein>